<evidence type="ECO:0000256" key="1">
    <source>
        <dbReference type="SAM" id="MobiDB-lite"/>
    </source>
</evidence>
<accession>A0A1X1D2U7</accession>
<dbReference type="Gene3D" id="2.40.50.230">
    <property type="entry name" value="Gp5 N-terminal domain"/>
    <property type="match status" value="1"/>
</dbReference>
<dbReference type="Gene3D" id="6.20.150.10">
    <property type="match status" value="1"/>
</dbReference>
<name>A0A1X1D2U7_9GAMM</name>
<reference evidence="4 5" key="1">
    <citation type="journal article" date="2017" name="Antonie Van Leeuwenhoek">
        <title>Phylogenomic resolution of the bacterial genus Pantoea and its relationship with Erwinia and Tatumella.</title>
        <authorList>
            <person name="Palmer M."/>
            <person name="Steenkamp E.T."/>
            <person name="Coetzee M.P."/>
            <person name="Chan W.Y."/>
            <person name="van Zyl E."/>
            <person name="De Maayer P."/>
            <person name="Coutinho T.A."/>
            <person name="Blom J."/>
            <person name="Smits T.H."/>
            <person name="Duffy B."/>
            <person name="Venter S.N."/>
        </authorList>
    </citation>
    <scope>NUCLEOTIDE SEQUENCE [LARGE SCALE GENOMIC DNA]</scope>
    <source>
        <strain evidence="4 5">LMG 26277</strain>
    </source>
</reference>
<evidence type="ECO:0000313" key="4">
    <source>
        <dbReference type="EMBL" id="ORM70956.1"/>
    </source>
</evidence>
<dbReference type="Pfam" id="PF04717">
    <property type="entry name" value="Phage_base_V"/>
    <property type="match status" value="1"/>
</dbReference>
<dbReference type="NCBIfam" id="TIGR01644">
    <property type="entry name" value="phage_P2_V"/>
    <property type="match status" value="1"/>
</dbReference>
<evidence type="ECO:0000259" key="3">
    <source>
        <dbReference type="Pfam" id="PF18715"/>
    </source>
</evidence>
<dbReference type="STRING" id="1076551.HA48_17145"/>
<dbReference type="Pfam" id="PF18946">
    <property type="entry name" value="Apex"/>
    <property type="match status" value="1"/>
</dbReference>
<gene>
    <name evidence="4" type="ORF">HA48_17145</name>
</gene>
<dbReference type="Pfam" id="PF18715">
    <property type="entry name" value="Phage_spike"/>
    <property type="match status" value="1"/>
</dbReference>
<feature type="compositionally biased region" description="Polar residues" evidence="1">
    <location>
        <begin position="162"/>
        <end position="173"/>
    </location>
</feature>
<evidence type="ECO:0000259" key="2">
    <source>
        <dbReference type="Pfam" id="PF04717"/>
    </source>
</evidence>
<dbReference type="InterPro" id="IPR013046">
    <property type="entry name" value="GpV/Gp45"/>
</dbReference>
<dbReference type="EMBL" id="MLFS01000056">
    <property type="protein sequence ID" value="ORM70956.1"/>
    <property type="molecule type" value="Genomic_DNA"/>
</dbReference>
<dbReference type="InterPro" id="IPR040629">
    <property type="entry name" value="Phage_spike"/>
</dbReference>
<sequence length="196" mass="20241">MNTQLAEILRLLRNIIRIGTVAAVNPAEGVCRVDTGNNTTGWLPWLSARAGKTRAWSAPSQGEQVLVLCLGGELETGFVLPGIFSDVHPAPSASAEALHWSFADGAELAYEPQTGALHASGIRTASISAAEKILLDAPLVECTSLLKTAQLNVTAGGSLQGDVSHSGGQLSSNGVVVDTHDHGGVQRGGSRTDGPK</sequence>
<dbReference type="InterPro" id="IPR006531">
    <property type="entry name" value="Gp5/Vgr_OB"/>
</dbReference>
<proteinExistence type="predicted"/>
<dbReference type="RefSeq" id="WP_128602449.1">
    <property type="nucleotide sequence ID" value="NZ_MLFS01000056.1"/>
</dbReference>
<dbReference type="AlphaFoldDB" id="A0A1X1D2U7"/>
<dbReference type="InterPro" id="IPR044033">
    <property type="entry name" value="GpV-like_apex"/>
</dbReference>
<evidence type="ECO:0000313" key="5">
    <source>
        <dbReference type="Proteomes" id="UP000193104"/>
    </source>
</evidence>
<comment type="caution">
    <text evidence="4">The sequence shown here is derived from an EMBL/GenBank/DDBJ whole genome shotgun (WGS) entry which is preliminary data.</text>
</comment>
<dbReference type="InterPro" id="IPR037026">
    <property type="entry name" value="Vgr_OB-fold_dom_sf"/>
</dbReference>
<keyword evidence="5" id="KW-1185">Reference proteome</keyword>
<dbReference type="Proteomes" id="UP000193104">
    <property type="component" value="Unassembled WGS sequence"/>
</dbReference>
<feature type="region of interest" description="Disordered" evidence="1">
    <location>
        <begin position="162"/>
        <end position="196"/>
    </location>
</feature>
<organism evidence="4 5">
    <name type="scientific">Pantoea wallisii</name>
    <dbReference type="NCBI Taxonomy" id="1076551"/>
    <lineage>
        <taxon>Bacteria</taxon>
        <taxon>Pseudomonadati</taxon>
        <taxon>Pseudomonadota</taxon>
        <taxon>Gammaproteobacteria</taxon>
        <taxon>Enterobacterales</taxon>
        <taxon>Erwiniaceae</taxon>
        <taxon>Pantoea</taxon>
    </lineage>
</organism>
<feature type="domain" description="Phage spike trimer" evidence="3">
    <location>
        <begin position="121"/>
        <end position="173"/>
    </location>
</feature>
<dbReference type="OrthoDB" id="4931325at2"/>
<feature type="domain" description="Gp5/Type VI secretion system Vgr protein OB-fold" evidence="2">
    <location>
        <begin position="17"/>
        <end position="84"/>
    </location>
</feature>
<protein>
    <submittedName>
        <fullName evidence="4">Baseplate assembly protein</fullName>
    </submittedName>
</protein>